<evidence type="ECO:0000313" key="2">
    <source>
        <dbReference type="Proteomes" id="UP000694396"/>
    </source>
</evidence>
<accession>A0A8C3QYB8</accession>
<keyword evidence="2" id="KW-1185">Reference proteome</keyword>
<reference evidence="1" key="2">
    <citation type="submission" date="2025-09" db="UniProtKB">
        <authorList>
            <consortium name="Ensembl"/>
        </authorList>
    </citation>
    <scope>IDENTIFICATION</scope>
</reference>
<evidence type="ECO:0000313" key="1">
    <source>
        <dbReference type="Ensembl" id="ENSCRFP00000012667.1"/>
    </source>
</evidence>
<organism evidence="1 2">
    <name type="scientific">Cyanoderma ruficeps</name>
    <name type="common">rufous-capped babbler</name>
    <dbReference type="NCBI Taxonomy" id="181631"/>
    <lineage>
        <taxon>Eukaryota</taxon>
        <taxon>Metazoa</taxon>
        <taxon>Chordata</taxon>
        <taxon>Craniata</taxon>
        <taxon>Vertebrata</taxon>
        <taxon>Euteleostomi</taxon>
        <taxon>Archelosauria</taxon>
        <taxon>Archosauria</taxon>
        <taxon>Dinosauria</taxon>
        <taxon>Saurischia</taxon>
        <taxon>Theropoda</taxon>
        <taxon>Coelurosauria</taxon>
        <taxon>Aves</taxon>
        <taxon>Neognathae</taxon>
        <taxon>Neoaves</taxon>
        <taxon>Telluraves</taxon>
        <taxon>Australaves</taxon>
        <taxon>Passeriformes</taxon>
        <taxon>Sylvioidea</taxon>
        <taxon>Timaliidae</taxon>
        <taxon>Cyanoderma</taxon>
    </lineage>
</organism>
<name>A0A8C3QYB8_9PASS</name>
<dbReference type="Ensembl" id="ENSCRFT00000013101.1">
    <property type="protein sequence ID" value="ENSCRFP00000012667.1"/>
    <property type="gene ID" value="ENSCRFG00000009824.1"/>
</dbReference>
<reference evidence="1" key="1">
    <citation type="submission" date="2025-08" db="UniProtKB">
        <authorList>
            <consortium name="Ensembl"/>
        </authorList>
    </citation>
    <scope>IDENTIFICATION</scope>
</reference>
<protein>
    <submittedName>
        <fullName evidence="1">Uncharacterized protein</fullName>
    </submittedName>
</protein>
<dbReference type="Proteomes" id="UP000694396">
    <property type="component" value="Unplaced"/>
</dbReference>
<sequence length="229" mass="25872">PPVIFAKLWLGRDLSKELPGSQQHWVKFVHLWLHWLEQLPVLPSLHNCFRSHNVFIPACPGNMDRRCWLSAWQSQGSAGPWHVGCLRWRPEAGAAAHRWELHSVHCLLPLAGHRKSWLSEHFWEEEFRRVTREISLRTRVKYHGISLGSAQTLFSHDQAGIGPIISLNMLLHPDPTETHSLNSLRQDLKTHINSVLFSWQQEKVSGAPCVSSYPLPSGLGAVASSSSGV</sequence>
<proteinExistence type="predicted"/>
<dbReference type="AlphaFoldDB" id="A0A8C3QYB8"/>